<evidence type="ECO:0000313" key="1">
    <source>
        <dbReference type="EMBL" id="AKC02513.1"/>
    </source>
</evidence>
<protein>
    <submittedName>
        <fullName evidence="1">Uncharacterized protein</fullName>
    </submittedName>
</protein>
<sequence>MAIATYNSHVELAKYLVSKADSVYLTIGKSTPWSNETNPPQPDENATVLQEVIGYKKLLKLL</sequence>
<accession>A0A0E3X9D2</accession>
<dbReference type="KEGG" id="vg:54972323"/>
<reference evidence="1 2" key="1">
    <citation type="submission" date="2015-01" db="EMBL/GenBank/DDBJ databases">
        <title>Twort-like Staphylococcus aureus bacteriophage genome termini and adjacent variable region: novel finding identified using high-occurrence read termini (HORT) theory via only HTS data.</title>
        <authorList>
            <person name="Zhang X."/>
            <person name="Kang H."/>
            <person name="Tong Y."/>
        </authorList>
    </citation>
    <scope>NUCLEOTIDE SEQUENCE [LARGE SCALE GENOMIC DNA]</scope>
</reference>
<proteinExistence type="predicted"/>
<evidence type="ECO:0000313" key="2">
    <source>
        <dbReference type="Proteomes" id="UP000033027"/>
    </source>
</evidence>
<dbReference type="RefSeq" id="YP_009782386.1">
    <property type="nucleotide sequence ID" value="NC_047730.1"/>
</dbReference>
<dbReference type="EMBL" id="KP687432">
    <property type="protein sequence ID" value="AKC02513.1"/>
    <property type="molecule type" value="Genomic_DNA"/>
</dbReference>
<dbReference type="Gene3D" id="2.60.340.10">
    <property type="entry name" value="baseplate structural protein gp8, domain 1"/>
    <property type="match status" value="1"/>
</dbReference>
<dbReference type="Pfam" id="PF25691">
    <property type="entry name" value="BW3TFN"/>
    <property type="match status" value="1"/>
</dbReference>
<dbReference type="GeneID" id="54972323"/>
<dbReference type="Proteomes" id="UP000033027">
    <property type="component" value="Segment"/>
</dbReference>
<dbReference type="InterPro" id="IPR058040">
    <property type="entry name" value="BW3TFN"/>
</dbReference>
<name>A0A0E3X9D2_9CAUD</name>
<organism evidence="1 2">
    <name type="scientific">Staphylococcus phage IME-SA2</name>
    <dbReference type="NCBI Taxonomy" id="1610831"/>
    <lineage>
        <taxon>Viruses</taxon>
        <taxon>Duplodnaviria</taxon>
        <taxon>Heunggongvirae</taxon>
        <taxon>Uroviricota</taxon>
        <taxon>Caudoviricetes</taxon>
        <taxon>Herelleviridae</taxon>
        <taxon>Twortvirinae</taxon>
        <taxon>Kayvirus</taxon>
        <taxon>Kayvirus G1</taxon>
    </lineage>
</organism>